<sequence>MAKLNRDVLYLISKELQDNKKTLNSCLLVNKTWSEIFIPTLWKNPWKDLVRENEILLFDIIISHLSNDLRDNLIQYFNFLKSSYQKPLFDYISFCKHLNLIVIERIINTIIDKKYGIPIVESVILNLFIKENRKFTHLYIPHRFDHQIHLIPDAKCCFLELQFLCCHTTIDDNILNGLTEICKSIKELELFIGWTNNKYGIIKLIENQKELSDIRLNYYYSSNNESFFKILITSLIKFSNNIQYFTSKSLSLPFFQVFGAVEISAKSLTSLIENTSGNLIEIKIGDTAYNGFFNKRIIQAIYLNCPNLRYLKLFVENNNILEFEKLLINCKYLNGLFILFDNQKIFDNQDNSHNDLFNILIKSSPINLFKFKLWFTSNIKSDSLKLFFDNWKGKHPMLLQLSLRDYNDNYNLAGIYKAKGIIKRYDNEAYYEDFEWIKKKV</sequence>
<dbReference type="InterPro" id="IPR032675">
    <property type="entry name" value="LRR_dom_sf"/>
</dbReference>
<evidence type="ECO:0000313" key="1">
    <source>
        <dbReference type="EMBL" id="PKB98180.1"/>
    </source>
</evidence>
<name>A0A2N0NUC7_9GLOM</name>
<dbReference type="Proteomes" id="UP000232722">
    <property type="component" value="Unassembled WGS sequence"/>
</dbReference>
<reference evidence="1 2" key="1">
    <citation type="submission" date="2016-04" db="EMBL/GenBank/DDBJ databases">
        <title>Genome analyses suggest a sexual origin of heterokaryosis in a supposedly ancient asexual fungus.</title>
        <authorList>
            <person name="Ropars J."/>
            <person name="Sedzielewska K."/>
            <person name="Noel J."/>
            <person name="Charron P."/>
            <person name="Farinelli L."/>
            <person name="Marton T."/>
            <person name="Kruger M."/>
            <person name="Pelin A."/>
            <person name="Brachmann A."/>
            <person name="Corradi N."/>
        </authorList>
    </citation>
    <scope>NUCLEOTIDE SEQUENCE [LARGE SCALE GENOMIC DNA]</scope>
    <source>
        <strain evidence="1 2">A5</strain>
    </source>
</reference>
<dbReference type="Gene3D" id="3.80.10.10">
    <property type="entry name" value="Ribonuclease Inhibitor"/>
    <property type="match status" value="1"/>
</dbReference>
<accession>A0A2N0NUC7</accession>
<organism evidence="1 2">
    <name type="scientific">Rhizophagus irregularis</name>
    <dbReference type="NCBI Taxonomy" id="588596"/>
    <lineage>
        <taxon>Eukaryota</taxon>
        <taxon>Fungi</taxon>
        <taxon>Fungi incertae sedis</taxon>
        <taxon>Mucoromycota</taxon>
        <taxon>Glomeromycotina</taxon>
        <taxon>Glomeromycetes</taxon>
        <taxon>Glomerales</taxon>
        <taxon>Glomeraceae</taxon>
        <taxon>Rhizophagus</taxon>
    </lineage>
</organism>
<evidence type="ECO:0000313" key="2">
    <source>
        <dbReference type="Proteomes" id="UP000232722"/>
    </source>
</evidence>
<dbReference type="AlphaFoldDB" id="A0A2N0NUC7"/>
<proteinExistence type="predicted"/>
<dbReference type="VEuPathDB" id="FungiDB:RhiirA1_541334"/>
<gene>
    <name evidence="1" type="ORF">RhiirA5_506287</name>
</gene>
<evidence type="ECO:0008006" key="3">
    <source>
        <dbReference type="Google" id="ProtNLM"/>
    </source>
</evidence>
<dbReference type="EMBL" id="LLXJ01002763">
    <property type="protein sequence ID" value="PKB98180.1"/>
    <property type="molecule type" value="Genomic_DNA"/>
</dbReference>
<comment type="caution">
    <text evidence="1">The sequence shown here is derived from an EMBL/GenBank/DDBJ whole genome shotgun (WGS) entry which is preliminary data.</text>
</comment>
<protein>
    <recommendedName>
        <fullName evidence="3">F-box domain-containing protein</fullName>
    </recommendedName>
</protein>
<dbReference type="OrthoDB" id="2311114at2759"/>
<reference evidence="1 2" key="2">
    <citation type="submission" date="2017-09" db="EMBL/GenBank/DDBJ databases">
        <title>Extensive intraspecific genome diversity in a model arbuscular mycorrhizal fungus.</title>
        <authorList>
            <person name="Chen E.C."/>
            <person name="Morin E."/>
            <person name="Beaudet D."/>
            <person name="Noel J."/>
            <person name="Ndikumana S."/>
            <person name="Charron P."/>
            <person name="St-Onge C."/>
            <person name="Giorgi J."/>
            <person name="Grigoriev I.V."/>
            <person name="Roux C."/>
            <person name="Martin F.M."/>
            <person name="Corradi N."/>
        </authorList>
    </citation>
    <scope>NUCLEOTIDE SEQUENCE [LARGE SCALE GENOMIC DNA]</scope>
    <source>
        <strain evidence="1 2">A5</strain>
    </source>
</reference>